<accession>A0ABY7A9C3</accession>
<keyword evidence="11" id="KW-1185">Reference proteome</keyword>
<keyword evidence="5 7" id="KW-1133">Transmembrane helix</keyword>
<sequence length="586" mass="66450">MKEYWIRFREGVMAIKSIRYFLPSRKLVIFAILAALFEIVATVVTPVAVMDIIDNPLMEVHLSIFKYLPVLMILFIKLLISSFHYLMLSNLAAGLLKNLRLKIWEKILRLPISFYDSVSNGETMSRLTNDAIVIKDFFTTETFSVISGSIYLVIIGAIIFIIDWKISLLIIFAIPATLLLISFIARREYDISQSIQRETEEFQNRINQVLYEIRTIKSSQAEEYESIQGQKIIRNLFRLSSMENKIFALIQPCANILLMLLFLVIFGYCSIRVSQGSLSAGQFVAVIFYLFELTGPVTIFGSFSAKLLKFIVSAGRINQLFAEEEEPGISGKLSASLLPPQDIEVQGLNFGYQNNRMILQSVDFRIQKGSVTAIIGESGVGKTTFFLLLERFYLPSSGNICYGGVPIQDYDLYEWRNKIAYVSQEAPLMQGTIHDNLTYGIEDYDNEELTKALLDVGLLEFIEKLPKGIHTKVGERGTNLSGGQRQRIVIARALIRKPEILLLDEATSHLDSTSEFLVQNSLNKLMKGRTTIIIAHRLSTIENSDQIIILKDGKTAGIGYHRELMENNRLYRSLVSKQQIYESPFA</sequence>
<dbReference type="PROSITE" id="PS00211">
    <property type="entry name" value="ABC_TRANSPORTER_1"/>
    <property type="match status" value="1"/>
</dbReference>
<proteinExistence type="predicted"/>
<dbReference type="CDD" id="cd18551">
    <property type="entry name" value="ABC_6TM_LmrA_like"/>
    <property type="match status" value="1"/>
</dbReference>
<dbReference type="Pfam" id="PF00664">
    <property type="entry name" value="ABC_membrane"/>
    <property type="match status" value="1"/>
</dbReference>
<keyword evidence="6 7" id="KW-0472">Membrane</keyword>
<dbReference type="SUPFAM" id="SSF52540">
    <property type="entry name" value="P-loop containing nucleoside triphosphate hydrolases"/>
    <property type="match status" value="1"/>
</dbReference>
<feature type="domain" description="ABC transporter" evidence="8">
    <location>
        <begin position="343"/>
        <end position="577"/>
    </location>
</feature>
<keyword evidence="4 10" id="KW-0067">ATP-binding</keyword>
<evidence type="ECO:0000256" key="6">
    <source>
        <dbReference type="ARBA" id="ARBA00023136"/>
    </source>
</evidence>
<evidence type="ECO:0000256" key="4">
    <source>
        <dbReference type="ARBA" id="ARBA00022840"/>
    </source>
</evidence>
<evidence type="ECO:0000313" key="10">
    <source>
        <dbReference type="EMBL" id="WAJ22122.1"/>
    </source>
</evidence>
<comment type="subcellular location">
    <subcellularLocation>
        <location evidence="1">Cell membrane</location>
        <topology evidence="1">Multi-pass membrane protein</topology>
    </subcellularLocation>
</comment>
<dbReference type="InterPro" id="IPR039421">
    <property type="entry name" value="Type_1_exporter"/>
</dbReference>
<dbReference type="InterPro" id="IPR011527">
    <property type="entry name" value="ABC1_TM_dom"/>
</dbReference>
<feature type="transmembrane region" description="Helical" evidence="7">
    <location>
        <begin position="246"/>
        <end position="268"/>
    </location>
</feature>
<reference evidence="10" key="1">
    <citation type="submission" date="2022-11" db="EMBL/GenBank/DDBJ databases">
        <title>Lacrimispora xylanolytica sy1, complete genome.</title>
        <authorList>
            <person name="Choi S."/>
        </authorList>
    </citation>
    <scope>NUCLEOTIDE SEQUENCE</scope>
    <source>
        <strain evidence="10">Sy1</strain>
    </source>
</reference>
<evidence type="ECO:0000259" key="8">
    <source>
        <dbReference type="PROSITE" id="PS50893"/>
    </source>
</evidence>
<dbReference type="PROSITE" id="PS50893">
    <property type="entry name" value="ABC_TRANSPORTER_2"/>
    <property type="match status" value="1"/>
</dbReference>
<evidence type="ECO:0000313" key="11">
    <source>
        <dbReference type="Proteomes" id="UP001163115"/>
    </source>
</evidence>
<feature type="transmembrane region" description="Helical" evidence="7">
    <location>
        <begin position="168"/>
        <end position="185"/>
    </location>
</feature>
<dbReference type="EMBL" id="CP113524">
    <property type="protein sequence ID" value="WAJ22122.1"/>
    <property type="molecule type" value="Genomic_DNA"/>
</dbReference>
<evidence type="ECO:0000256" key="3">
    <source>
        <dbReference type="ARBA" id="ARBA00022741"/>
    </source>
</evidence>
<dbReference type="InterPro" id="IPR036640">
    <property type="entry name" value="ABC1_TM_sf"/>
</dbReference>
<dbReference type="PANTHER" id="PTHR43394:SF1">
    <property type="entry name" value="ATP-BINDING CASSETTE SUB-FAMILY B MEMBER 10, MITOCHONDRIAL"/>
    <property type="match status" value="1"/>
</dbReference>
<dbReference type="PANTHER" id="PTHR43394">
    <property type="entry name" value="ATP-DEPENDENT PERMEASE MDL1, MITOCHONDRIAL"/>
    <property type="match status" value="1"/>
</dbReference>
<dbReference type="Proteomes" id="UP001163115">
    <property type="component" value="Chromosome"/>
</dbReference>
<evidence type="ECO:0000256" key="1">
    <source>
        <dbReference type="ARBA" id="ARBA00004651"/>
    </source>
</evidence>
<evidence type="ECO:0000256" key="7">
    <source>
        <dbReference type="SAM" id="Phobius"/>
    </source>
</evidence>
<evidence type="ECO:0000256" key="5">
    <source>
        <dbReference type="ARBA" id="ARBA00022989"/>
    </source>
</evidence>
<gene>
    <name evidence="10" type="ORF">OW255_11055</name>
</gene>
<protein>
    <submittedName>
        <fullName evidence="10">ABC transporter ATP-binding protein</fullName>
    </submittedName>
</protein>
<feature type="transmembrane region" description="Helical" evidence="7">
    <location>
        <begin position="70"/>
        <end position="96"/>
    </location>
</feature>
<dbReference type="Pfam" id="PF00005">
    <property type="entry name" value="ABC_tran"/>
    <property type="match status" value="1"/>
</dbReference>
<keyword evidence="3" id="KW-0547">Nucleotide-binding</keyword>
<keyword evidence="2 7" id="KW-0812">Transmembrane</keyword>
<feature type="domain" description="ABC transmembrane type-1" evidence="9">
    <location>
        <begin position="29"/>
        <end position="309"/>
    </location>
</feature>
<dbReference type="PROSITE" id="PS50929">
    <property type="entry name" value="ABC_TM1F"/>
    <property type="match status" value="1"/>
</dbReference>
<evidence type="ECO:0000256" key="2">
    <source>
        <dbReference type="ARBA" id="ARBA00022692"/>
    </source>
</evidence>
<dbReference type="InterPro" id="IPR017871">
    <property type="entry name" value="ABC_transporter-like_CS"/>
</dbReference>
<name>A0ABY7A9C3_9FIRM</name>
<dbReference type="SUPFAM" id="SSF90123">
    <property type="entry name" value="ABC transporter transmembrane region"/>
    <property type="match status" value="1"/>
</dbReference>
<organism evidence="10 11">
    <name type="scientific">Lacrimispora xylanolytica</name>
    <dbReference type="NCBI Taxonomy" id="29375"/>
    <lineage>
        <taxon>Bacteria</taxon>
        <taxon>Bacillati</taxon>
        <taxon>Bacillota</taxon>
        <taxon>Clostridia</taxon>
        <taxon>Lachnospirales</taxon>
        <taxon>Lachnospiraceae</taxon>
        <taxon>Lacrimispora</taxon>
    </lineage>
</organism>
<feature type="transmembrane region" description="Helical" evidence="7">
    <location>
        <begin position="27"/>
        <end position="50"/>
    </location>
</feature>
<dbReference type="SMART" id="SM00382">
    <property type="entry name" value="AAA"/>
    <property type="match status" value="1"/>
</dbReference>
<dbReference type="InterPro" id="IPR003593">
    <property type="entry name" value="AAA+_ATPase"/>
</dbReference>
<dbReference type="RefSeq" id="WP_268114135.1">
    <property type="nucleotide sequence ID" value="NZ_CP113524.1"/>
</dbReference>
<dbReference type="Gene3D" id="3.40.50.300">
    <property type="entry name" value="P-loop containing nucleotide triphosphate hydrolases"/>
    <property type="match status" value="1"/>
</dbReference>
<dbReference type="InterPro" id="IPR003439">
    <property type="entry name" value="ABC_transporter-like_ATP-bd"/>
</dbReference>
<feature type="transmembrane region" description="Helical" evidence="7">
    <location>
        <begin position="143"/>
        <end position="162"/>
    </location>
</feature>
<dbReference type="Gene3D" id="1.20.1560.10">
    <property type="entry name" value="ABC transporter type 1, transmembrane domain"/>
    <property type="match status" value="1"/>
</dbReference>
<evidence type="ECO:0000259" key="9">
    <source>
        <dbReference type="PROSITE" id="PS50929"/>
    </source>
</evidence>
<dbReference type="GO" id="GO:0005524">
    <property type="term" value="F:ATP binding"/>
    <property type="evidence" value="ECO:0007669"/>
    <property type="project" value="UniProtKB-KW"/>
</dbReference>
<dbReference type="InterPro" id="IPR027417">
    <property type="entry name" value="P-loop_NTPase"/>
</dbReference>
<feature type="transmembrane region" description="Helical" evidence="7">
    <location>
        <begin position="280"/>
        <end position="303"/>
    </location>
</feature>